<feature type="compositionally biased region" description="Basic residues" evidence="1">
    <location>
        <begin position="47"/>
        <end position="60"/>
    </location>
</feature>
<keyword evidence="2" id="KW-1133">Transmembrane helix</keyword>
<dbReference type="AlphaFoldDB" id="A0AAD2FYB8"/>
<comment type="caution">
    <text evidence="3">The sequence shown here is derived from an EMBL/GenBank/DDBJ whole genome shotgun (WGS) entry which is preliminary data.</text>
</comment>
<feature type="region of interest" description="Disordered" evidence="1">
    <location>
        <begin position="34"/>
        <end position="70"/>
    </location>
</feature>
<feature type="transmembrane region" description="Helical" evidence="2">
    <location>
        <begin position="193"/>
        <end position="214"/>
    </location>
</feature>
<evidence type="ECO:0000256" key="2">
    <source>
        <dbReference type="SAM" id="Phobius"/>
    </source>
</evidence>
<evidence type="ECO:0000256" key="1">
    <source>
        <dbReference type="SAM" id="MobiDB-lite"/>
    </source>
</evidence>
<name>A0AAD2FYB8_9STRA</name>
<organism evidence="3 4">
    <name type="scientific">Cylindrotheca closterium</name>
    <dbReference type="NCBI Taxonomy" id="2856"/>
    <lineage>
        <taxon>Eukaryota</taxon>
        <taxon>Sar</taxon>
        <taxon>Stramenopiles</taxon>
        <taxon>Ochrophyta</taxon>
        <taxon>Bacillariophyta</taxon>
        <taxon>Bacillariophyceae</taxon>
        <taxon>Bacillariophycidae</taxon>
        <taxon>Bacillariales</taxon>
        <taxon>Bacillariaceae</taxon>
        <taxon>Cylindrotheca</taxon>
    </lineage>
</organism>
<reference evidence="3" key="1">
    <citation type="submission" date="2023-08" db="EMBL/GenBank/DDBJ databases">
        <authorList>
            <person name="Audoor S."/>
            <person name="Bilcke G."/>
        </authorList>
    </citation>
    <scope>NUCLEOTIDE SEQUENCE</scope>
</reference>
<feature type="transmembrane region" description="Helical" evidence="2">
    <location>
        <begin position="100"/>
        <end position="127"/>
    </location>
</feature>
<keyword evidence="4" id="KW-1185">Reference proteome</keyword>
<evidence type="ECO:0000313" key="3">
    <source>
        <dbReference type="EMBL" id="CAJ1957148.1"/>
    </source>
</evidence>
<proteinExistence type="predicted"/>
<protein>
    <submittedName>
        <fullName evidence="3">Uncharacterized protein</fullName>
    </submittedName>
</protein>
<dbReference type="Proteomes" id="UP001295423">
    <property type="component" value="Unassembled WGS sequence"/>
</dbReference>
<dbReference type="EMBL" id="CAKOGP040001936">
    <property type="protein sequence ID" value="CAJ1957148.1"/>
    <property type="molecule type" value="Genomic_DNA"/>
</dbReference>
<gene>
    <name evidence="3" type="ORF">CYCCA115_LOCUS16570</name>
</gene>
<keyword evidence="2" id="KW-0812">Transmembrane</keyword>
<sequence>MLVPTNGVARYNAGQPLLSPHFIFNKPFDTQNDFLRHHRPTSSGTSNRHHHRLKPLRLKKNNNNEPNDTDSVTSIVERVSSLLAAPTPGIVPNLALGYPLLLATTFLFFPIPSAALLLGFFTVFSLAGRKLIQEDYLEEKKEEALLTDIDNDDDFFDKPRTDLLALGSAILCTALFDPDTGNNNGRLLRLDEFPSTGTILVLLAIFSTILVLGANSEQTTETVSPQQKLMQLWDDQLAENTDDETQGRS</sequence>
<keyword evidence="2" id="KW-0472">Membrane</keyword>
<evidence type="ECO:0000313" key="4">
    <source>
        <dbReference type="Proteomes" id="UP001295423"/>
    </source>
</evidence>
<accession>A0AAD2FYB8</accession>